<evidence type="ECO:0000256" key="4">
    <source>
        <dbReference type="ARBA" id="ARBA00022833"/>
    </source>
</evidence>
<evidence type="ECO:0000256" key="1">
    <source>
        <dbReference type="ARBA" id="ARBA00001947"/>
    </source>
</evidence>
<dbReference type="GO" id="GO:0046872">
    <property type="term" value="F:metal ion binding"/>
    <property type="evidence" value="ECO:0007669"/>
    <property type="project" value="UniProtKB-KW"/>
</dbReference>
<reference evidence="7" key="1">
    <citation type="submission" date="2021-01" db="EMBL/GenBank/DDBJ databases">
        <authorList>
            <person name="Corre E."/>
            <person name="Pelletier E."/>
            <person name="Niang G."/>
            <person name="Scheremetjew M."/>
            <person name="Finn R."/>
            <person name="Kale V."/>
            <person name="Holt S."/>
            <person name="Cochrane G."/>
            <person name="Meng A."/>
            <person name="Brown T."/>
            <person name="Cohen L."/>
        </authorList>
    </citation>
    <scope>NUCLEOTIDE SEQUENCE</scope>
    <source>
        <strain evidence="7">CCMP325</strain>
    </source>
</reference>
<dbReference type="PANTHER" id="PTHR46081:SF8">
    <property type="entry name" value="PEPTIDE METHIONINE SULFOXIDE REDUCTASE 2"/>
    <property type="match status" value="1"/>
</dbReference>
<name>A0A7S0HVB0_9CRYP</name>
<gene>
    <name evidence="7" type="ORF">HPHI1048_LOCUS19641</name>
</gene>
<organism evidence="7">
    <name type="scientific">Hanusia phi</name>
    <dbReference type="NCBI Taxonomy" id="3032"/>
    <lineage>
        <taxon>Eukaryota</taxon>
        <taxon>Cryptophyceae</taxon>
        <taxon>Pyrenomonadales</taxon>
        <taxon>Geminigeraceae</taxon>
        <taxon>Hanusia</taxon>
    </lineage>
</organism>
<dbReference type="AlphaFoldDB" id="A0A7S0HVB0"/>
<evidence type="ECO:0000256" key="5">
    <source>
        <dbReference type="ARBA" id="ARBA00023002"/>
    </source>
</evidence>
<dbReference type="GO" id="GO:0030091">
    <property type="term" value="P:protein repair"/>
    <property type="evidence" value="ECO:0007669"/>
    <property type="project" value="InterPro"/>
</dbReference>
<dbReference type="GO" id="GO:0006979">
    <property type="term" value="P:response to oxidative stress"/>
    <property type="evidence" value="ECO:0007669"/>
    <property type="project" value="InterPro"/>
</dbReference>
<dbReference type="PROSITE" id="PS51790">
    <property type="entry name" value="MSRB"/>
    <property type="match status" value="1"/>
</dbReference>
<dbReference type="GO" id="GO:0033743">
    <property type="term" value="F:peptide-methionine (R)-S-oxide reductase activity"/>
    <property type="evidence" value="ECO:0007669"/>
    <property type="project" value="InterPro"/>
</dbReference>
<proteinExistence type="inferred from homology"/>
<feature type="domain" description="MsrB" evidence="6">
    <location>
        <begin position="3"/>
        <end position="128"/>
    </location>
</feature>
<protein>
    <recommendedName>
        <fullName evidence="6">MsrB domain-containing protein</fullName>
    </recommendedName>
</protein>
<dbReference type="SUPFAM" id="SSF51316">
    <property type="entry name" value="Mss4-like"/>
    <property type="match status" value="1"/>
</dbReference>
<comment type="cofactor">
    <cofactor evidence="1">
        <name>Zn(2+)</name>
        <dbReference type="ChEBI" id="CHEBI:29105"/>
    </cofactor>
</comment>
<evidence type="ECO:0000259" key="6">
    <source>
        <dbReference type="PROSITE" id="PS51790"/>
    </source>
</evidence>
<dbReference type="InterPro" id="IPR002579">
    <property type="entry name" value="Met_Sox_Rdtase_MsrB_dom"/>
</dbReference>
<accession>A0A7S0HVB0</accession>
<sequence>MSDSDWMKILSSNEFECLRLGKLEFPFASGKHNETRAGIYLCAGCGAVLFHSKFRFNAGIGYLSFFNAFPYGIEVVSKPFSHPICKRVQCRICGSYHGELWADGFLFDGCPVDTRFCINGCGVIFMPAE</sequence>
<keyword evidence="4" id="KW-0862">Zinc</keyword>
<keyword evidence="3" id="KW-0479">Metal-binding</keyword>
<evidence type="ECO:0000313" key="7">
    <source>
        <dbReference type="EMBL" id="CAD8500987.1"/>
    </source>
</evidence>
<dbReference type="InterPro" id="IPR011057">
    <property type="entry name" value="Mss4-like_sf"/>
</dbReference>
<dbReference type="PANTHER" id="PTHR46081">
    <property type="entry name" value="PEPTIDE METHIONINE SULFOXIDE REDUCTASE 2"/>
    <property type="match status" value="1"/>
</dbReference>
<dbReference type="Pfam" id="PF01641">
    <property type="entry name" value="SelR"/>
    <property type="match status" value="1"/>
</dbReference>
<evidence type="ECO:0000256" key="3">
    <source>
        <dbReference type="ARBA" id="ARBA00022723"/>
    </source>
</evidence>
<comment type="similarity">
    <text evidence="2">Belongs to the MsrB Met sulfoxide reductase family.</text>
</comment>
<evidence type="ECO:0000256" key="2">
    <source>
        <dbReference type="ARBA" id="ARBA00007174"/>
    </source>
</evidence>
<dbReference type="InterPro" id="IPR028427">
    <property type="entry name" value="Met_Sox_Rdtase_MsrB"/>
</dbReference>
<dbReference type="Gene3D" id="2.170.150.20">
    <property type="entry name" value="Peptide methionine sulfoxide reductase"/>
    <property type="match status" value="1"/>
</dbReference>
<keyword evidence="5" id="KW-0560">Oxidoreductase</keyword>
<dbReference type="EMBL" id="HBEO01029007">
    <property type="protein sequence ID" value="CAD8500987.1"/>
    <property type="molecule type" value="Transcribed_RNA"/>
</dbReference>